<accession>I3SP00</accession>
<dbReference type="AlphaFoldDB" id="I3SP00"/>
<proteinExistence type="evidence at transcript level"/>
<sequence>MLPQTLAVLIMLPRRAGIITLDACFVPRKTPTKLTLITSSNSDNLYSSIFVLFAPTMPALLNMMSSLPYMEIVVFTAFSMSFSFVTSQWT</sequence>
<organism evidence="1">
    <name type="scientific">Medicago truncatula</name>
    <name type="common">Barrel medic</name>
    <name type="synonym">Medicago tribuloides</name>
    <dbReference type="NCBI Taxonomy" id="3880"/>
    <lineage>
        <taxon>Eukaryota</taxon>
        <taxon>Viridiplantae</taxon>
        <taxon>Streptophyta</taxon>
        <taxon>Embryophyta</taxon>
        <taxon>Tracheophyta</taxon>
        <taxon>Spermatophyta</taxon>
        <taxon>Magnoliopsida</taxon>
        <taxon>eudicotyledons</taxon>
        <taxon>Gunneridae</taxon>
        <taxon>Pentapetalae</taxon>
        <taxon>rosids</taxon>
        <taxon>fabids</taxon>
        <taxon>Fabales</taxon>
        <taxon>Fabaceae</taxon>
        <taxon>Papilionoideae</taxon>
        <taxon>50 kb inversion clade</taxon>
        <taxon>NPAAA clade</taxon>
        <taxon>Hologalegina</taxon>
        <taxon>IRL clade</taxon>
        <taxon>Trifolieae</taxon>
        <taxon>Medicago</taxon>
    </lineage>
</organism>
<protein>
    <submittedName>
        <fullName evidence="1">Uncharacterized protein</fullName>
    </submittedName>
</protein>
<reference evidence="1" key="1">
    <citation type="submission" date="2012-05" db="EMBL/GenBank/DDBJ databases">
        <authorList>
            <person name="Krishnakumar V."/>
            <person name="Cheung F."/>
            <person name="Xiao Y."/>
            <person name="Chan A."/>
            <person name="Moskal W.A."/>
            <person name="Town C.D."/>
        </authorList>
    </citation>
    <scope>NUCLEOTIDE SEQUENCE</scope>
</reference>
<dbReference type="EMBL" id="BT142198">
    <property type="protein sequence ID" value="AFK41992.1"/>
    <property type="molecule type" value="mRNA"/>
</dbReference>
<evidence type="ECO:0000313" key="1">
    <source>
        <dbReference type="EMBL" id="AFK41992.1"/>
    </source>
</evidence>
<name>I3SP00_MEDTR</name>